<dbReference type="Gene3D" id="2.60.40.1190">
    <property type="match status" value="1"/>
</dbReference>
<reference evidence="3 4" key="1">
    <citation type="submission" date="2020-01" db="EMBL/GenBank/DDBJ databases">
        <title>Spongiivirga citrea KCTC 32990T.</title>
        <authorList>
            <person name="Wang G."/>
        </authorList>
    </citation>
    <scope>NUCLEOTIDE SEQUENCE [LARGE SCALE GENOMIC DNA]</scope>
    <source>
        <strain evidence="3 4">KCTC 32990</strain>
    </source>
</reference>
<dbReference type="Proteomes" id="UP000474296">
    <property type="component" value="Unassembled WGS sequence"/>
</dbReference>
<dbReference type="EMBL" id="JAABOQ010000010">
    <property type="protein sequence ID" value="NER19124.1"/>
    <property type="molecule type" value="Genomic_DNA"/>
</dbReference>
<sequence length="738" mass="85394">MRQFFIVLAVLSLSKIVTAQTVSNKQFIVKYTEDKITLDGSLDEPIWEQAGIAKDFWQYFPTDTVQAKHQTEIRFLYSDRFLYVAIKVQALGKDYVVPSLRRDFRAGGSDNVTLMFDTFNDGINAFLFGTNPLGVRREALVSGGGTDLSGFTTSWDTKWKGETKIYDGYYISEWEIPLFSFKYKDGTTKWRFNCYQFDTQGNERNTWMQIPQNQFIFNLAYMGDMVFEKPLRKSKTPIALIPYVNGIASKDFEENSSFSDFKFGGDARLTIGTGLNLDLTFNPDFSQVEVDQQVTNLTRFEIGLPERRQFFIENSDLFATFGDDRDANPFFSRRIGIAEDIDGNTIENPIIAGARLSGKLNNNLRVGLINIQTEEDLANEIASNNNAVAVVQHKVFSRSNISAFFINRQAAKDYDFNDDNDDDLDNNSFNRVVGIDYNLASADNTWIGKYYVHKSFTPNIDSRDYSWGAATTYNSRNWLFRAAARYIGENFKSDLGFVRRTDIFRTFNRVERNFWPSDSKFNRHTISVTPTFFFRPELNFKNSDYAIFARYEGQLTTQEEFNVTLSRRYTFLFDGFDPTGSDGLELPIDRGYIYHQISANYRSDQRKKFSYSVNPSYGEFFNGNRFSFEGRANLRLQPYFTASMQVNYDKISLPDPFPSADIWLVGPRIDVTFNKSIFWATFIQYSNQRDNFSVNSRLQWRFAPLSDLFLVYNDNYFTETIAPKTRSINLKVTYWLNI</sequence>
<feature type="signal peptide" evidence="1">
    <location>
        <begin position="1"/>
        <end position="19"/>
    </location>
</feature>
<keyword evidence="4" id="KW-1185">Reference proteome</keyword>
<gene>
    <name evidence="3" type="ORF">GWK10_18050</name>
</gene>
<keyword evidence="3" id="KW-0378">Hydrolase</keyword>
<dbReference type="Pfam" id="PF19313">
    <property type="entry name" value="DUF5916"/>
    <property type="match status" value="1"/>
</dbReference>
<evidence type="ECO:0000313" key="3">
    <source>
        <dbReference type="EMBL" id="NER19124.1"/>
    </source>
</evidence>
<dbReference type="SUPFAM" id="SSF49344">
    <property type="entry name" value="CBD9-like"/>
    <property type="match status" value="1"/>
</dbReference>
<evidence type="ECO:0000313" key="4">
    <source>
        <dbReference type="Proteomes" id="UP000474296"/>
    </source>
</evidence>
<dbReference type="CDD" id="cd09618">
    <property type="entry name" value="CBM9_like_2"/>
    <property type="match status" value="1"/>
</dbReference>
<evidence type="ECO:0000256" key="1">
    <source>
        <dbReference type="SAM" id="SignalP"/>
    </source>
</evidence>
<dbReference type="RefSeq" id="WP_164033809.1">
    <property type="nucleotide sequence ID" value="NZ_JAABOQ010000010.1"/>
</dbReference>
<comment type="caution">
    <text evidence="3">The sequence shown here is derived from an EMBL/GenBank/DDBJ whole genome shotgun (WGS) entry which is preliminary data.</text>
</comment>
<dbReference type="InterPro" id="IPR045670">
    <property type="entry name" value="DUF5916"/>
</dbReference>
<organism evidence="3 4">
    <name type="scientific">Spongiivirga citrea</name>
    <dbReference type="NCBI Taxonomy" id="1481457"/>
    <lineage>
        <taxon>Bacteria</taxon>
        <taxon>Pseudomonadati</taxon>
        <taxon>Bacteroidota</taxon>
        <taxon>Flavobacteriia</taxon>
        <taxon>Flavobacteriales</taxon>
        <taxon>Flavobacteriaceae</taxon>
        <taxon>Spongiivirga</taxon>
    </lineage>
</organism>
<feature type="chain" id="PRO_5026906988" evidence="1">
    <location>
        <begin position="20"/>
        <end position="738"/>
    </location>
</feature>
<proteinExistence type="predicted"/>
<keyword evidence="1" id="KW-0732">Signal</keyword>
<evidence type="ECO:0000259" key="2">
    <source>
        <dbReference type="Pfam" id="PF19313"/>
    </source>
</evidence>
<dbReference type="GO" id="GO:0016787">
    <property type="term" value="F:hydrolase activity"/>
    <property type="evidence" value="ECO:0007669"/>
    <property type="project" value="UniProtKB-KW"/>
</dbReference>
<protein>
    <submittedName>
        <fullName evidence="3">Hydrolase</fullName>
    </submittedName>
</protein>
<name>A0A6M0CSQ7_9FLAO</name>
<accession>A0A6M0CSQ7</accession>
<feature type="domain" description="DUF5916" evidence="2">
    <location>
        <begin position="238"/>
        <end position="650"/>
    </location>
</feature>
<dbReference type="AlphaFoldDB" id="A0A6M0CSQ7"/>